<dbReference type="InterPro" id="IPR019776">
    <property type="entry name" value="Flagellar_basal_body_rod_CS"/>
</dbReference>
<reference evidence="10 11" key="1">
    <citation type="journal article" date="2017" name="Int. J. Syst. Evol. Microbiol.">
        <title>Desulfovibrio senegalensis sp. nov., a mesophilic sulfate reducer isolated from marine sediment.</title>
        <authorList>
            <person name="Thioye A."/>
            <person name="Gam Z.B.A."/>
            <person name="Mbengue M."/>
            <person name="Cayol J.L."/>
            <person name="Joseph-Bartoli M."/>
            <person name="Toure-Kane C."/>
            <person name="Labat M."/>
        </authorList>
    </citation>
    <scope>NUCLEOTIDE SEQUENCE [LARGE SCALE GENOMIC DNA]</scope>
    <source>
        <strain evidence="10 11">DSM 101509</strain>
    </source>
</reference>
<keyword evidence="11" id="KW-1185">Reference proteome</keyword>
<keyword evidence="10" id="KW-0966">Cell projection</keyword>
<gene>
    <name evidence="10" type="ORF">F8A88_08785</name>
</gene>
<dbReference type="InterPro" id="IPR020013">
    <property type="entry name" value="Flagellar_FlgE/F/G"/>
</dbReference>
<keyword evidence="10" id="KW-0282">Flagellum</keyword>
<comment type="caution">
    <text evidence="10">The sequence shown here is derived from an EMBL/GenBank/DDBJ whole genome shotgun (WGS) entry which is preliminary data.</text>
</comment>
<comment type="function">
    <text evidence="5">A flexible structure which links the flagellar filament to the drive apparatus in the basal body.</text>
</comment>
<dbReference type="InterPro" id="IPR037058">
    <property type="entry name" value="Falgellar_hook_FlgE_sf"/>
</dbReference>
<feature type="domain" description="Flagellar hook protein FlgE D2" evidence="8">
    <location>
        <begin position="222"/>
        <end position="409"/>
    </location>
</feature>
<dbReference type="Gene3D" id="2.60.98.20">
    <property type="entry name" value="Flagellar hook protein FlgE"/>
    <property type="match status" value="1"/>
</dbReference>
<name>A0A6N6N3M6_9BACT</name>
<dbReference type="InterPro" id="IPR010930">
    <property type="entry name" value="Flg_bb/hook_C_dom"/>
</dbReference>
<feature type="domain" description="Flagellar basal body rod protein N-terminal" evidence="6">
    <location>
        <begin position="6"/>
        <end position="36"/>
    </location>
</feature>
<dbReference type="PANTHER" id="PTHR30435">
    <property type="entry name" value="FLAGELLAR PROTEIN"/>
    <property type="match status" value="1"/>
</dbReference>
<dbReference type="InterPro" id="IPR001444">
    <property type="entry name" value="Flag_bb_rod_N"/>
</dbReference>
<dbReference type="Pfam" id="PF07559">
    <property type="entry name" value="FlgE_D2"/>
    <property type="match status" value="1"/>
</dbReference>
<dbReference type="GO" id="GO:0005829">
    <property type="term" value="C:cytosol"/>
    <property type="evidence" value="ECO:0007669"/>
    <property type="project" value="TreeGrafter"/>
</dbReference>
<sequence>MGYSSLYTGVTGLKAYGDNMQVIGNNLANVNTVGYKRSVAQFSDLMSVNAGCSGIGYESGDVYSPQVGKGVRIAAVLANFEQGSLQTTTTTTDLAIEGRGFFGVRNALDDSSHYTRAGEFRFNRDAYLVDPHGLRLQGHAVDRETGEVQAAVSDILLPYEEVENAAGETVRVIQSPPRATENATIVANLDEQNGDKFVSSNSPLTAMFNAWNTTSGAAFGSGNSASMNVYDSEGNKHVVTIHYDPVNKSSLSGADGGAYWEYIVTIDPDEDGRASVQGTSTAGLLAMGVLHFDTSGKLDGQSMYTMEGGAADKVLSNWGLATLSEDGAPQLSVTFAGSGAGTAQTIDLDFGLTSETASWENVGSNASAADLGTNVYGMTTLADGQRGTSVTTAYPGHGNATMFSTQDGYSTGYLQGMSVDSEGFLVGQFSNGESERLYQVSMYMFTNDFGLRREGSNLFGANDESGVALEGTAGQGGRGTISQNSLEVSNVDMADEFAHMILTQRAFQANTKVVTTSDHLMNVALQTKR</sequence>
<dbReference type="GO" id="GO:0071978">
    <property type="term" value="P:bacterial-type flagellum-dependent swarming motility"/>
    <property type="evidence" value="ECO:0007669"/>
    <property type="project" value="TreeGrafter"/>
</dbReference>
<evidence type="ECO:0000259" key="6">
    <source>
        <dbReference type="Pfam" id="PF00460"/>
    </source>
</evidence>
<protein>
    <recommendedName>
        <fullName evidence="3 5">Flagellar hook protein FlgE</fullName>
    </recommendedName>
</protein>
<dbReference type="NCBIfam" id="TIGR03506">
    <property type="entry name" value="FlgEFG_subfam"/>
    <property type="match status" value="1"/>
</dbReference>
<dbReference type="GO" id="GO:0009425">
    <property type="term" value="C:bacterial-type flagellum basal body"/>
    <property type="evidence" value="ECO:0007669"/>
    <property type="project" value="UniProtKB-SubCell"/>
</dbReference>
<evidence type="ECO:0000256" key="3">
    <source>
        <dbReference type="ARBA" id="ARBA00019015"/>
    </source>
</evidence>
<dbReference type="SUPFAM" id="SSF117143">
    <property type="entry name" value="Flagellar hook protein flgE"/>
    <property type="match status" value="1"/>
</dbReference>
<dbReference type="Pfam" id="PF22692">
    <property type="entry name" value="LlgE_F_G_D1"/>
    <property type="match status" value="1"/>
</dbReference>
<evidence type="ECO:0000313" key="11">
    <source>
        <dbReference type="Proteomes" id="UP000438699"/>
    </source>
</evidence>
<dbReference type="RefSeq" id="WP_151150775.1">
    <property type="nucleotide sequence ID" value="NZ_WAIE01000003.1"/>
</dbReference>
<dbReference type="Pfam" id="PF06429">
    <property type="entry name" value="Flg_bbr_C"/>
    <property type="match status" value="1"/>
</dbReference>
<feature type="domain" description="Flagellar basal-body/hook protein C-terminal" evidence="7">
    <location>
        <begin position="483"/>
        <end position="526"/>
    </location>
</feature>
<evidence type="ECO:0000313" key="10">
    <source>
        <dbReference type="EMBL" id="KAB1441683.1"/>
    </source>
</evidence>
<dbReference type="InterPro" id="IPR037925">
    <property type="entry name" value="FlgE/F/G-like"/>
</dbReference>
<keyword evidence="10" id="KW-0969">Cilium</keyword>
<evidence type="ECO:0000256" key="2">
    <source>
        <dbReference type="ARBA" id="ARBA00009677"/>
    </source>
</evidence>
<dbReference type="AlphaFoldDB" id="A0A6N6N3M6"/>
<dbReference type="PANTHER" id="PTHR30435:SF1">
    <property type="entry name" value="FLAGELLAR HOOK PROTEIN FLGE"/>
    <property type="match status" value="1"/>
</dbReference>
<evidence type="ECO:0000259" key="8">
    <source>
        <dbReference type="Pfam" id="PF07559"/>
    </source>
</evidence>
<dbReference type="OrthoDB" id="9804559at2"/>
<comment type="subcellular location">
    <subcellularLocation>
        <location evidence="1 5">Bacterial flagellum basal body</location>
    </subcellularLocation>
</comment>
<accession>A0A6N6N3M6</accession>
<evidence type="ECO:0000256" key="4">
    <source>
        <dbReference type="ARBA" id="ARBA00023143"/>
    </source>
</evidence>
<evidence type="ECO:0000259" key="7">
    <source>
        <dbReference type="Pfam" id="PF06429"/>
    </source>
</evidence>
<evidence type="ECO:0000259" key="9">
    <source>
        <dbReference type="Pfam" id="PF22692"/>
    </source>
</evidence>
<dbReference type="PROSITE" id="PS00588">
    <property type="entry name" value="FLAGELLA_BB_ROD"/>
    <property type="match status" value="1"/>
</dbReference>
<evidence type="ECO:0000256" key="1">
    <source>
        <dbReference type="ARBA" id="ARBA00004117"/>
    </source>
</evidence>
<organism evidence="10 11">
    <name type="scientific">Pseudodesulfovibrio senegalensis</name>
    <dbReference type="NCBI Taxonomy" id="1721087"/>
    <lineage>
        <taxon>Bacteria</taxon>
        <taxon>Pseudomonadati</taxon>
        <taxon>Thermodesulfobacteriota</taxon>
        <taxon>Desulfovibrionia</taxon>
        <taxon>Desulfovibrionales</taxon>
        <taxon>Desulfovibrionaceae</taxon>
    </lineage>
</organism>
<dbReference type="InterPro" id="IPR011491">
    <property type="entry name" value="FlgE_D2"/>
</dbReference>
<dbReference type="Proteomes" id="UP000438699">
    <property type="component" value="Unassembled WGS sequence"/>
</dbReference>
<comment type="similarity">
    <text evidence="2 5">Belongs to the flagella basal body rod proteins family.</text>
</comment>
<evidence type="ECO:0000256" key="5">
    <source>
        <dbReference type="RuleBase" id="RU362116"/>
    </source>
</evidence>
<dbReference type="Pfam" id="PF00460">
    <property type="entry name" value="Flg_bb_rod"/>
    <property type="match status" value="1"/>
</dbReference>
<dbReference type="EMBL" id="WAIE01000003">
    <property type="protein sequence ID" value="KAB1441683.1"/>
    <property type="molecule type" value="Genomic_DNA"/>
</dbReference>
<proteinExistence type="inferred from homology"/>
<dbReference type="GO" id="GO:0009424">
    <property type="term" value="C:bacterial-type flagellum hook"/>
    <property type="evidence" value="ECO:0007669"/>
    <property type="project" value="TreeGrafter"/>
</dbReference>
<feature type="domain" description="Flagellar hook protein FlgE/F/G-like D1" evidence="9">
    <location>
        <begin position="95"/>
        <end position="147"/>
    </location>
</feature>
<keyword evidence="4 5" id="KW-0975">Bacterial flagellum</keyword>
<dbReference type="InterPro" id="IPR053967">
    <property type="entry name" value="LlgE_F_G-like_D1"/>
</dbReference>